<name>A0A8H5U177_9HYPO</name>
<evidence type="ECO:0000313" key="1">
    <source>
        <dbReference type="EMBL" id="KAF5678869.1"/>
    </source>
</evidence>
<keyword evidence="2" id="KW-1185">Reference proteome</keyword>
<dbReference type="Proteomes" id="UP000562682">
    <property type="component" value="Unassembled WGS sequence"/>
</dbReference>
<dbReference type="PANTHER" id="PTHR46082">
    <property type="entry name" value="ATP/GTP-BINDING PROTEIN-RELATED"/>
    <property type="match status" value="1"/>
</dbReference>
<accession>A0A8H5U177</accession>
<dbReference type="PANTHER" id="PTHR46082:SF11">
    <property type="entry name" value="AAA+ ATPASE DOMAIN-CONTAINING PROTEIN-RELATED"/>
    <property type="match status" value="1"/>
</dbReference>
<proteinExistence type="predicted"/>
<evidence type="ECO:0000313" key="2">
    <source>
        <dbReference type="Proteomes" id="UP000562682"/>
    </source>
</evidence>
<dbReference type="EMBL" id="JAAOAK010000262">
    <property type="protein sequence ID" value="KAF5678869.1"/>
    <property type="molecule type" value="Genomic_DNA"/>
</dbReference>
<dbReference type="InterPro" id="IPR027417">
    <property type="entry name" value="P-loop_NTPase"/>
</dbReference>
<dbReference type="SUPFAM" id="SSF52540">
    <property type="entry name" value="P-loop containing nucleoside triphosphate hydrolases"/>
    <property type="match status" value="1"/>
</dbReference>
<organism evidence="1 2">
    <name type="scientific">Fusarium denticulatum</name>
    <dbReference type="NCBI Taxonomy" id="48507"/>
    <lineage>
        <taxon>Eukaryota</taxon>
        <taxon>Fungi</taxon>
        <taxon>Dikarya</taxon>
        <taxon>Ascomycota</taxon>
        <taxon>Pezizomycotina</taxon>
        <taxon>Sordariomycetes</taxon>
        <taxon>Hypocreomycetidae</taxon>
        <taxon>Hypocreales</taxon>
        <taxon>Nectriaceae</taxon>
        <taxon>Fusarium</taxon>
        <taxon>Fusarium fujikuroi species complex</taxon>
    </lineage>
</organism>
<sequence>MRELDPTLYTIAWIAPLEIEAQAARHMLDNRHDGRFATSRGNDYIFSAGDINGHNIVIATLPAGQEFGTGSAAALASQIKMFFTNLWFGLLVGVAAGLPNLRKIPPIDIRLGDVLVGLSEGDSAGLVAYDLGKETTEGFQLLRSGEVLASAETVVRSAIGNIKIRAPDDTDVFLPFYKTIEKKKHSKGTFVDPGQEKDVFYDIDDDGVDSPVQRLQRPPGRRTRVWYGSIGSGDKLMKNTSKRNEIRDRYGVIGLEMEAAGTMNRIPVGVIRGVCDYADQHKNKEWQPYAAAMAAAYAKAVIYELGPGKVMPSSSLTNEAKHALCGTILCDLPPTTDRFFGREAELLEMIACLEATTQRKGIVLCGISGSGKTQLAREYVAQRRESFSAILWIDASSEESIEESFSNCSSRVCEHNPEYRVGRESTPPRQLVLEWLRTTPDKNWLTVIDNANGSIPNKRLLGPFMDMNHGSFCVISTNQVTARAVRLKQVLVEHLDASASQSLLLWRAYGDDTAYEADSKNVANRTAKLLGGFPLALELAGVLHQRGIIPLNEFATNFTKDYPELAQFEIDSGDPWKQLQALAQSKIKLNKAIDELSKIFLATKKQGNDYSLLSFSLHASICQWRLATMVDRDTWIIQATYSLSKHILSLHDNCHVFRFFNLFNRCLDLLWKHIDAHHIDIYGRFSKAYFAICLCGADVYLAMGKFEISKTLFISAIDYIRSSSPGDPDENILLRLLDGLARSCEKMREFTMAEEALLSAVNISERLNGHVHEQTASLVSRLKTVREYMVTDLENRKRALVASTGPKLTPEIKSTQAVSSSTVPSMELEIEEFERQILEKITARGRLNSLSGSSLTTATALPNLAWELRFSHPVLAFSLRDDGNDIPGLSDTSPMTIQGRLNIRTYESVDIKSIFIVIKADAMDARDLQGRRQRQQQAGDASYAHVWTLQLFEAITTPRVGFGDNCTFDIDDENFRENTRQAENDGDAMPNHIVFPPGAYSYSFESPFDCLHSHTEKLFHQDIDWAIHAVMEFPDFNHGLSIEKGLPVFQIPQQLMAKRTDIVQFPRQQNNGIPFCVNLPYEVSRIGGKLPIRVTLGPVNSGFRADYLTYFIVQRGKQGKQNQATQRNEQKLVLLERFTLEESTVVGDDRADEEETACSYDTSASPKSLFEEKYLPSLGSDEPVSISDDLMLPTSPFMEVKHFIQVTVGVSRPDPNKSGSRTQLETTEEIPITIIDCRITHMSDLLVDTMAYEPSAADNKETFCGCPDADSVKESVSWQKTRLDYGPTKAKLFKTTSIYTRKVYGKSKDDVRLKNASLEKLWNRPVQHPSKSQHWKLNKVD</sequence>
<dbReference type="GO" id="GO:0003824">
    <property type="term" value="F:catalytic activity"/>
    <property type="evidence" value="ECO:0007669"/>
    <property type="project" value="InterPro"/>
</dbReference>
<gene>
    <name evidence="1" type="ORF">FDENT_8865</name>
</gene>
<dbReference type="GO" id="GO:0043531">
    <property type="term" value="F:ADP binding"/>
    <property type="evidence" value="ECO:0007669"/>
    <property type="project" value="InterPro"/>
</dbReference>
<protein>
    <submittedName>
        <fullName evidence="1">Calcium-independent phospholipase</fullName>
    </submittedName>
</protein>
<dbReference type="GO" id="GO:0009116">
    <property type="term" value="P:nucleoside metabolic process"/>
    <property type="evidence" value="ECO:0007669"/>
    <property type="project" value="InterPro"/>
</dbReference>
<dbReference type="Gene3D" id="3.40.50.300">
    <property type="entry name" value="P-loop containing nucleotide triphosphate hydrolases"/>
    <property type="match status" value="1"/>
</dbReference>
<reference evidence="1 2" key="1">
    <citation type="submission" date="2020-05" db="EMBL/GenBank/DDBJ databases">
        <title>Identification and distribution of gene clusters putatively required for synthesis of sphingolipid metabolism inhibitors in phylogenetically diverse species of the filamentous fungus Fusarium.</title>
        <authorList>
            <person name="Kim H.-S."/>
            <person name="Busman M."/>
            <person name="Brown D.W."/>
            <person name="Divon H."/>
            <person name="Uhlig S."/>
            <person name="Proctor R.H."/>
        </authorList>
    </citation>
    <scope>NUCLEOTIDE SEQUENCE [LARGE SCALE GENOMIC DNA]</scope>
    <source>
        <strain evidence="1 2">NRRL 25311</strain>
    </source>
</reference>
<dbReference type="InterPro" id="IPR035994">
    <property type="entry name" value="Nucleoside_phosphorylase_sf"/>
</dbReference>
<dbReference type="InterPro" id="IPR053137">
    <property type="entry name" value="NLR-like"/>
</dbReference>
<dbReference type="Gene3D" id="3.40.50.1580">
    <property type="entry name" value="Nucleoside phosphorylase domain"/>
    <property type="match status" value="1"/>
</dbReference>
<comment type="caution">
    <text evidence="1">The sequence shown here is derived from an EMBL/GenBank/DDBJ whole genome shotgun (WGS) entry which is preliminary data.</text>
</comment>
<dbReference type="SUPFAM" id="SSF53167">
    <property type="entry name" value="Purine and uridine phosphorylases"/>
    <property type="match status" value="1"/>
</dbReference>